<dbReference type="Proteomes" id="UP000007587">
    <property type="component" value="Chromosome"/>
</dbReference>
<evidence type="ECO:0000259" key="4">
    <source>
        <dbReference type="Pfam" id="PF22624"/>
    </source>
</evidence>
<dbReference type="InterPro" id="IPR055066">
    <property type="entry name" value="AASDHPPT_N"/>
</dbReference>
<feature type="domain" description="4'-phosphopantetheinyl transferase" evidence="3">
    <location>
        <begin position="123"/>
        <end position="227"/>
    </location>
</feature>
<dbReference type="GO" id="GO:0000287">
    <property type="term" value="F:magnesium ion binding"/>
    <property type="evidence" value="ECO:0007669"/>
    <property type="project" value="InterPro"/>
</dbReference>
<sequence length="264" mass="30326">MTVSPSSTPLDLRPDEVHVWIVEPERIDDPRLLEAYKALLDPSERERQRRFHFERHQRQYLVSHALVRLTLSRYAPVAPEAWRFVPNEYGRPAIVGPEGQWLRFNLSHTDGMALVAVGRDVDLGADIEDAERPGETVEIADHYFAKTEVQALRSLPKERQRERFFEYWTLKEAYIKARGAGLSLPLDQFGFDLVPEQMPRISFDPRMNDLPDVWQFMQHKPSARHQAAVAFRRPRSGALTVRWQHTMPLAGDMAPVIKTAPAGG</sequence>
<keyword evidence="2 5" id="KW-0808">Transferase</keyword>
<dbReference type="InterPro" id="IPR050559">
    <property type="entry name" value="P-Pant_transferase_sf"/>
</dbReference>
<dbReference type="InterPro" id="IPR037143">
    <property type="entry name" value="4-PPantetheinyl_Trfase_dom_sf"/>
</dbReference>
<dbReference type="STRING" id="1144275.COCOR_04632"/>
<evidence type="ECO:0000259" key="3">
    <source>
        <dbReference type="Pfam" id="PF01648"/>
    </source>
</evidence>
<dbReference type="RefSeq" id="WP_014397436.1">
    <property type="nucleotide sequence ID" value="NC_017030.1"/>
</dbReference>
<evidence type="ECO:0000256" key="1">
    <source>
        <dbReference type="ARBA" id="ARBA00010990"/>
    </source>
</evidence>
<organism evidence="5 6">
    <name type="scientific">Corallococcus coralloides (strain ATCC 25202 / DSM 2259 / NBRC 100086 / M2)</name>
    <name type="common">Myxococcus coralloides</name>
    <dbReference type="NCBI Taxonomy" id="1144275"/>
    <lineage>
        <taxon>Bacteria</taxon>
        <taxon>Pseudomonadati</taxon>
        <taxon>Myxococcota</taxon>
        <taxon>Myxococcia</taxon>
        <taxon>Myxococcales</taxon>
        <taxon>Cystobacterineae</taxon>
        <taxon>Myxococcaceae</taxon>
        <taxon>Corallococcus</taxon>
    </lineage>
</organism>
<dbReference type="GO" id="GO:0019878">
    <property type="term" value="P:lysine biosynthetic process via aminoadipic acid"/>
    <property type="evidence" value="ECO:0007669"/>
    <property type="project" value="TreeGrafter"/>
</dbReference>
<evidence type="ECO:0000256" key="2">
    <source>
        <dbReference type="ARBA" id="ARBA00022679"/>
    </source>
</evidence>
<dbReference type="InParanoid" id="H8MI50"/>
<dbReference type="SUPFAM" id="SSF56214">
    <property type="entry name" value="4'-phosphopantetheinyl transferase"/>
    <property type="match status" value="2"/>
</dbReference>
<evidence type="ECO:0000313" key="5">
    <source>
        <dbReference type="EMBL" id="AFE09044.1"/>
    </source>
</evidence>
<comment type="similarity">
    <text evidence="1">Belongs to the P-Pant transferase superfamily. Gsp/Sfp/HetI/AcpT family.</text>
</comment>
<dbReference type="Pfam" id="PF22624">
    <property type="entry name" value="AASDHPPT_N"/>
    <property type="match status" value="1"/>
</dbReference>
<dbReference type="GO" id="GO:0005829">
    <property type="term" value="C:cytosol"/>
    <property type="evidence" value="ECO:0007669"/>
    <property type="project" value="TreeGrafter"/>
</dbReference>
<dbReference type="GO" id="GO:0008897">
    <property type="term" value="F:holo-[acyl-carrier-protein] synthase activity"/>
    <property type="evidence" value="ECO:0007669"/>
    <property type="project" value="InterPro"/>
</dbReference>
<dbReference type="PANTHER" id="PTHR12215:SF10">
    <property type="entry name" value="L-AMINOADIPATE-SEMIALDEHYDE DEHYDROGENASE-PHOSPHOPANTETHEINYL TRANSFERASE"/>
    <property type="match status" value="1"/>
</dbReference>
<reference evidence="6" key="2">
    <citation type="submission" date="2012-03" db="EMBL/GenBank/DDBJ databases">
        <title>Genome sequence of the fruiting myxobacterium Corallococcus coralloides DSM 2259.</title>
        <authorList>
            <person name="Huntley S."/>
            <person name="Zhang Y."/>
            <person name="Treuner-Lange A."/>
            <person name="Sensen C.W."/>
            <person name="Sogaard-Andersen L."/>
        </authorList>
    </citation>
    <scope>NUCLEOTIDE SEQUENCE [LARGE SCALE GENOMIC DNA]</scope>
    <source>
        <strain evidence="6">ATCC 25202 / DSM 2259 / NBRC 100086 / M2</strain>
    </source>
</reference>
<dbReference type="PANTHER" id="PTHR12215">
    <property type="entry name" value="PHOSPHOPANTETHEINE TRANSFERASE"/>
    <property type="match status" value="1"/>
</dbReference>
<dbReference type="InterPro" id="IPR008278">
    <property type="entry name" value="4-PPantetheinyl_Trfase_dom"/>
</dbReference>
<proteinExistence type="inferred from homology"/>
<dbReference type="eggNOG" id="COG2091">
    <property type="taxonomic scope" value="Bacteria"/>
</dbReference>
<accession>H8MI50</accession>
<reference evidence="5 6" key="1">
    <citation type="journal article" date="2012" name="J. Bacteriol.">
        <title>Complete Genome Sequence of the Fruiting Myxobacterium Corallococcus coralloides DSM 2259.</title>
        <authorList>
            <person name="Huntley S."/>
            <person name="Zhang Y."/>
            <person name="Treuner-Lange A."/>
            <person name="Kneip S."/>
            <person name="Sensen C.W."/>
            <person name="Sogaard-Andersen L."/>
        </authorList>
    </citation>
    <scope>NUCLEOTIDE SEQUENCE [LARGE SCALE GENOMIC DNA]</scope>
    <source>
        <strain evidence="6">ATCC 25202 / DSM 2259 / NBRC 100086 / M2</strain>
    </source>
</reference>
<evidence type="ECO:0000313" key="6">
    <source>
        <dbReference type="Proteomes" id="UP000007587"/>
    </source>
</evidence>
<dbReference type="KEGG" id="ccx:COCOR_04632"/>
<dbReference type="EMBL" id="CP003389">
    <property type="protein sequence ID" value="AFE09044.1"/>
    <property type="molecule type" value="Genomic_DNA"/>
</dbReference>
<dbReference type="Gene3D" id="3.90.470.20">
    <property type="entry name" value="4'-phosphopantetheinyl transferase domain"/>
    <property type="match status" value="2"/>
</dbReference>
<keyword evidence="6" id="KW-1185">Reference proteome</keyword>
<feature type="domain" description="4'-phosphopantetheinyl transferase N-terminal" evidence="4">
    <location>
        <begin position="36"/>
        <end position="116"/>
    </location>
</feature>
<dbReference type="HOGENOM" id="CLU_057011_4_0_7"/>
<name>H8MI50_CORCM</name>
<protein>
    <submittedName>
        <fullName evidence="5">4-phosphopantetheinyl transferase</fullName>
    </submittedName>
</protein>
<dbReference type="FunCoup" id="H8MI50">
    <property type="interactions" value="239"/>
</dbReference>
<dbReference type="Pfam" id="PF01648">
    <property type="entry name" value="ACPS"/>
    <property type="match status" value="1"/>
</dbReference>
<dbReference type="OrthoDB" id="9808281at2"/>
<gene>
    <name evidence="5" type="primary">hetI</name>
    <name evidence="5" type="ordered locus">COCOR_04632</name>
</gene>
<dbReference type="AlphaFoldDB" id="H8MI50"/>